<keyword evidence="4" id="KW-1133">Transmembrane helix</keyword>
<sequence length="287" mass="31488">MSEADADKAEGIVSAILEGLNSKQPKVVAGAVSALNALISAFGVRVLTLNRSLKRLPQIFAHADKGVREEGRQLVLTIYQFLGAALEPSLSGLKPVQVKELQDSFATLDAEGKGKGTGIPTRETTGQMRDRLQREAQAALKENDPTDDDADDDAAHDRQALDEPPDDDDIDPYDLADPIAILDQIPSGFYEHLASSKWKERKEEALDPLLAILKPAIKIKNDHYDELVKALAGRMADANILCVIGAANCLRVSGERTTIRFLKVSQFDGRTYSWKNSRKKKLTSWKP</sequence>
<dbReference type="Pfam" id="PF21041">
    <property type="entry name" value="XMAP215_CLASP_TOG"/>
    <property type="match status" value="1"/>
</dbReference>
<dbReference type="InterPro" id="IPR048491">
    <property type="entry name" value="XMAP215_CLASP_TOG"/>
</dbReference>
<dbReference type="InterPro" id="IPR045110">
    <property type="entry name" value="XMAP215"/>
</dbReference>
<evidence type="ECO:0000259" key="5">
    <source>
        <dbReference type="Pfam" id="PF21041"/>
    </source>
</evidence>
<feature type="domain" description="XMAP215/Dis1/CLASP TOG" evidence="5">
    <location>
        <begin position="7"/>
        <end position="105"/>
    </location>
</feature>
<organism evidence="6 7">
    <name type="scientific">Puccinia coronata f. sp. avenae</name>
    <dbReference type="NCBI Taxonomy" id="200324"/>
    <lineage>
        <taxon>Eukaryota</taxon>
        <taxon>Fungi</taxon>
        <taxon>Dikarya</taxon>
        <taxon>Basidiomycota</taxon>
        <taxon>Pucciniomycotina</taxon>
        <taxon>Pucciniomycetes</taxon>
        <taxon>Pucciniales</taxon>
        <taxon>Pucciniaceae</taxon>
        <taxon>Puccinia</taxon>
    </lineage>
</organism>
<evidence type="ECO:0000256" key="4">
    <source>
        <dbReference type="SAM" id="Phobius"/>
    </source>
</evidence>
<keyword evidence="4" id="KW-0472">Membrane</keyword>
<dbReference type="GO" id="GO:0007051">
    <property type="term" value="P:spindle organization"/>
    <property type="evidence" value="ECO:0007669"/>
    <property type="project" value="InterPro"/>
</dbReference>
<dbReference type="GO" id="GO:0030951">
    <property type="term" value="P:establishment or maintenance of microtubule cytoskeleton polarity"/>
    <property type="evidence" value="ECO:0007669"/>
    <property type="project" value="InterPro"/>
</dbReference>
<feature type="region of interest" description="Disordered" evidence="3">
    <location>
        <begin position="140"/>
        <end position="173"/>
    </location>
</feature>
<dbReference type="Proteomes" id="UP000235392">
    <property type="component" value="Unassembled WGS sequence"/>
</dbReference>
<name>A0A2N5SL59_9BASI</name>
<dbReference type="PANTHER" id="PTHR12609">
    <property type="entry name" value="MICROTUBULE ASSOCIATED PROTEIN XMAP215"/>
    <property type="match status" value="1"/>
</dbReference>
<evidence type="ECO:0000256" key="1">
    <source>
        <dbReference type="ARBA" id="ARBA00004496"/>
    </source>
</evidence>
<evidence type="ECO:0000256" key="2">
    <source>
        <dbReference type="ARBA" id="ARBA00022490"/>
    </source>
</evidence>
<feature type="region of interest" description="Disordered" evidence="3">
    <location>
        <begin position="109"/>
        <end position="128"/>
    </location>
</feature>
<protein>
    <recommendedName>
        <fullName evidence="5">XMAP215/Dis1/CLASP TOG domain-containing protein</fullName>
    </recommendedName>
</protein>
<feature type="compositionally biased region" description="Acidic residues" evidence="3">
    <location>
        <begin position="163"/>
        <end position="173"/>
    </location>
</feature>
<evidence type="ECO:0000313" key="7">
    <source>
        <dbReference type="Proteomes" id="UP000235392"/>
    </source>
</evidence>
<dbReference type="GO" id="GO:0005737">
    <property type="term" value="C:cytoplasm"/>
    <property type="evidence" value="ECO:0007669"/>
    <property type="project" value="UniProtKB-SubCell"/>
</dbReference>
<dbReference type="AlphaFoldDB" id="A0A2N5SL59"/>
<comment type="caution">
    <text evidence="6">The sequence shown here is derived from an EMBL/GenBank/DDBJ whole genome shotgun (WGS) entry which is preliminary data.</text>
</comment>
<accession>A0A2N5SL59</accession>
<feature type="transmembrane region" description="Helical" evidence="4">
    <location>
        <begin position="27"/>
        <end position="47"/>
    </location>
</feature>
<reference evidence="6 7" key="1">
    <citation type="submission" date="2017-11" db="EMBL/GenBank/DDBJ databases">
        <title>De novo assembly and phasing of dikaryotic genomes from two isolates of Puccinia coronata f. sp. avenae, the causal agent of oat crown rust.</title>
        <authorList>
            <person name="Miller M.E."/>
            <person name="Zhang Y."/>
            <person name="Omidvar V."/>
            <person name="Sperschneider J."/>
            <person name="Schwessinger B."/>
            <person name="Raley C."/>
            <person name="Palmer J.M."/>
            <person name="Garnica D."/>
            <person name="Upadhyaya N."/>
            <person name="Rathjen J."/>
            <person name="Taylor J.M."/>
            <person name="Park R.F."/>
            <person name="Dodds P.N."/>
            <person name="Hirsch C.D."/>
            <person name="Kianian S.F."/>
            <person name="Figueroa M."/>
        </authorList>
    </citation>
    <scope>NUCLEOTIDE SEQUENCE [LARGE SCALE GENOMIC DNA]</scope>
    <source>
        <strain evidence="6">12SD80</strain>
    </source>
</reference>
<comment type="subcellular location">
    <subcellularLocation>
        <location evidence="1">Cytoplasm</location>
    </subcellularLocation>
</comment>
<dbReference type="GO" id="GO:0051010">
    <property type="term" value="F:microtubule plus-end binding"/>
    <property type="evidence" value="ECO:0007669"/>
    <property type="project" value="InterPro"/>
</dbReference>
<dbReference type="SUPFAM" id="SSF48371">
    <property type="entry name" value="ARM repeat"/>
    <property type="match status" value="1"/>
</dbReference>
<keyword evidence="4" id="KW-0812">Transmembrane</keyword>
<dbReference type="GO" id="GO:0046785">
    <property type="term" value="P:microtubule polymerization"/>
    <property type="evidence" value="ECO:0007669"/>
    <property type="project" value="InterPro"/>
</dbReference>
<evidence type="ECO:0000313" key="6">
    <source>
        <dbReference type="EMBL" id="PLW13944.1"/>
    </source>
</evidence>
<gene>
    <name evidence="6" type="ORF">PCASD_19944</name>
</gene>
<keyword evidence="2" id="KW-0963">Cytoplasm</keyword>
<dbReference type="Gene3D" id="1.25.10.10">
    <property type="entry name" value="Leucine-rich Repeat Variant"/>
    <property type="match status" value="2"/>
</dbReference>
<dbReference type="InterPro" id="IPR011989">
    <property type="entry name" value="ARM-like"/>
</dbReference>
<dbReference type="GO" id="GO:0061863">
    <property type="term" value="F:microtubule plus end polymerase"/>
    <property type="evidence" value="ECO:0007669"/>
    <property type="project" value="InterPro"/>
</dbReference>
<dbReference type="InterPro" id="IPR016024">
    <property type="entry name" value="ARM-type_fold"/>
</dbReference>
<proteinExistence type="predicted"/>
<dbReference type="EMBL" id="PGCI01000836">
    <property type="protein sequence ID" value="PLW13944.1"/>
    <property type="molecule type" value="Genomic_DNA"/>
</dbReference>
<evidence type="ECO:0000256" key="3">
    <source>
        <dbReference type="SAM" id="MobiDB-lite"/>
    </source>
</evidence>